<dbReference type="InParanoid" id="A0A3M0CPF8"/>
<dbReference type="EMBL" id="REFR01000010">
    <property type="protein sequence ID" value="RMB08656.1"/>
    <property type="molecule type" value="Genomic_DNA"/>
</dbReference>
<proteinExistence type="predicted"/>
<sequence>MSVSRLLAASILATGLTIGPNATAQDTYCQGYGSIGKESANFILSLTMKELLVIMHGDSKEFAKDTLTNLPKVLPPEAMEVWEDSLNTNSGAVIGNAFKDAINLLLAGKAKSAEEVYSMMTWQCVSFGKERFIEMVLEKMKNK</sequence>
<feature type="signal peptide" evidence="1">
    <location>
        <begin position="1"/>
        <end position="24"/>
    </location>
</feature>
<evidence type="ECO:0000256" key="1">
    <source>
        <dbReference type="SAM" id="SignalP"/>
    </source>
</evidence>
<feature type="chain" id="PRO_5018138966" evidence="1">
    <location>
        <begin position="25"/>
        <end position="143"/>
    </location>
</feature>
<gene>
    <name evidence="2" type="ORF">BXY39_1291</name>
</gene>
<organism evidence="2 3">
    <name type="scientific">Eilatimonas milleporae</name>
    <dbReference type="NCBI Taxonomy" id="911205"/>
    <lineage>
        <taxon>Bacteria</taxon>
        <taxon>Pseudomonadati</taxon>
        <taxon>Pseudomonadota</taxon>
        <taxon>Alphaproteobacteria</taxon>
        <taxon>Kordiimonadales</taxon>
        <taxon>Kordiimonadaceae</taxon>
        <taxon>Eilatimonas</taxon>
    </lineage>
</organism>
<dbReference type="RefSeq" id="WP_121938000.1">
    <property type="nucleotide sequence ID" value="NZ_REFR01000010.1"/>
</dbReference>
<keyword evidence="1" id="KW-0732">Signal</keyword>
<dbReference type="AlphaFoldDB" id="A0A3M0CPF8"/>
<reference evidence="2 3" key="1">
    <citation type="submission" date="2018-10" db="EMBL/GenBank/DDBJ databases">
        <title>Genomic Encyclopedia of Archaeal and Bacterial Type Strains, Phase II (KMG-II): from individual species to whole genera.</title>
        <authorList>
            <person name="Goeker M."/>
        </authorList>
    </citation>
    <scope>NUCLEOTIDE SEQUENCE [LARGE SCALE GENOMIC DNA]</scope>
    <source>
        <strain evidence="2 3">DSM 25217</strain>
    </source>
</reference>
<dbReference type="Proteomes" id="UP000271227">
    <property type="component" value="Unassembled WGS sequence"/>
</dbReference>
<comment type="caution">
    <text evidence="2">The sequence shown here is derived from an EMBL/GenBank/DDBJ whole genome shotgun (WGS) entry which is preliminary data.</text>
</comment>
<accession>A0A3M0CPF8</accession>
<evidence type="ECO:0000313" key="3">
    <source>
        <dbReference type="Proteomes" id="UP000271227"/>
    </source>
</evidence>
<protein>
    <submittedName>
        <fullName evidence="2">Uncharacterized protein</fullName>
    </submittedName>
</protein>
<keyword evidence="3" id="KW-1185">Reference proteome</keyword>
<name>A0A3M0CPF8_9PROT</name>
<evidence type="ECO:0000313" key="2">
    <source>
        <dbReference type="EMBL" id="RMB08656.1"/>
    </source>
</evidence>